<comment type="caution">
    <text evidence="2">The sequence shown here is derived from an EMBL/GenBank/DDBJ whole genome shotgun (WGS) entry which is preliminary data.</text>
</comment>
<keyword evidence="1" id="KW-0732">Signal</keyword>
<evidence type="ECO:0000313" key="2">
    <source>
        <dbReference type="EMBL" id="TWB90090.1"/>
    </source>
</evidence>
<accession>A0A560LA83</accession>
<name>A0A560LA83_9BRAD</name>
<keyword evidence="3" id="KW-1185">Reference proteome</keyword>
<feature type="signal peptide" evidence="1">
    <location>
        <begin position="1"/>
        <end position="21"/>
    </location>
</feature>
<dbReference type="Proteomes" id="UP000321304">
    <property type="component" value="Unassembled WGS sequence"/>
</dbReference>
<evidence type="ECO:0000313" key="3">
    <source>
        <dbReference type="Proteomes" id="UP000321304"/>
    </source>
</evidence>
<gene>
    <name evidence="2" type="ORF">FBZ93_115208</name>
</gene>
<evidence type="ECO:0008006" key="4">
    <source>
        <dbReference type="Google" id="ProtNLM"/>
    </source>
</evidence>
<sequence>MGRGKFLAGVSLVAAVLGAGAADAGFRTPESLIRNVYAYYGKGSAAFSNGLPRDEETARQFFDPSLRGVWTALHDAPYDFLVQSPTWRIGPIAIATPRRQFDKTDVTVTFDNEGRAVTLNFIVVNGPDGWVIADVESPHDSLRMFLMQFRR</sequence>
<evidence type="ECO:0000256" key="1">
    <source>
        <dbReference type="SAM" id="SignalP"/>
    </source>
</evidence>
<proteinExistence type="predicted"/>
<dbReference type="OrthoDB" id="7705852at2"/>
<dbReference type="RefSeq" id="WP_146991544.1">
    <property type="nucleotide sequence ID" value="NZ_VITY01000015.1"/>
</dbReference>
<dbReference type="AlphaFoldDB" id="A0A560LA83"/>
<organism evidence="2 3">
    <name type="scientific">Bradyrhizobium macuxiense</name>
    <dbReference type="NCBI Taxonomy" id="1755647"/>
    <lineage>
        <taxon>Bacteria</taxon>
        <taxon>Pseudomonadati</taxon>
        <taxon>Pseudomonadota</taxon>
        <taxon>Alphaproteobacteria</taxon>
        <taxon>Hyphomicrobiales</taxon>
        <taxon>Nitrobacteraceae</taxon>
        <taxon>Bradyrhizobium</taxon>
    </lineage>
</organism>
<reference evidence="2 3" key="1">
    <citation type="submission" date="2019-06" db="EMBL/GenBank/DDBJ databases">
        <title>Genomic Encyclopedia of Type Strains, Phase IV (KMG-V): Genome sequencing to study the core and pangenomes of soil and plant-associated prokaryotes.</title>
        <authorList>
            <person name="Whitman W."/>
        </authorList>
    </citation>
    <scope>NUCLEOTIDE SEQUENCE [LARGE SCALE GENOMIC DNA]</scope>
    <source>
        <strain evidence="2 3">BR 10355</strain>
    </source>
</reference>
<dbReference type="EMBL" id="VITY01000015">
    <property type="protein sequence ID" value="TWB90090.1"/>
    <property type="molecule type" value="Genomic_DNA"/>
</dbReference>
<protein>
    <recommendedName>
        <fullName evidence="4">DUF3828 domain-containing protein</fullName>
    </recommendedName>
</protein>
<feature type="chain" id="PRO_5021822610" description="DUF3828 domain-containing protein" evidence="1">
    <location>
        <begin position="22"/>
        <end position="151"/>
    </location>
</feature>